<evidence type="ECO:0000313" key="6">
    <source>
        <dbReference type="Proteomes" id="UP001300012"/>
    </source>
</evidence>
<dbReference type="Pfam" id="PF01548">
    <property type="entry name" value="DEDD_Tnp_IS110"/>
    <property type="match status" value="1"/>
</dbReference>
<keyword evidence="1" id="KW-0175">Coiled coil</keyword>
<dbReference type="EMBL" id="JANQBD010000003">
    <property type="protein sequence ID" value="MCR8630539.1"/>
    <property type="molecule type" value="Genomic_DNA"/>
</dbReference>
<dbReference type="InterPro" id="IPR003346">
    <property type="entry name" value="Transposase_20"/>
</dbReference>
<reference evidence="5 6" key="1">
    <citation type="submission" date="2022-08" db="EMBL/GenBank/DDBJ databases">
        <title>Paenibacillus endoradicis sp. nov., Paenibacillus radicibacter sp. nov and Paenibacillus pararadicis sp. nov., three cold-adapted plant growth-promoting bacteria isolated from root of Larix gmelinii in Great Khingan.</title>
        <authorList>
            <person name="Xue H."/>
        </authorList>
    </citation>
    <scope>NUCLEOTIDE SEQUENCE [LARGE SCALE GENOMIC DNA]</scope>
    <source>
        <strain evidence="5 6">N5-1-1-5</strain>
    </source>
</reference>
<dbReference type="PANTHER" id="PTHR33055">
    <property type="entry name" value="TRANSPOSASE FOR INSERTION SEQUENCE ELEMENT IS1111A"/>
    <property type="match status" value="1"/>
</dbReference>
<evidence type="ECO:0000256" key="1">
    <source>
        <dbReference type="SAM" id="Coils"/>
    </source>
</evidence>
<evidence type="ECO:0000259" key="4">
    <source>
        <dbReference type="Pfam" id="PF02371"/>
    </source>
</evidence>
<dbReference type="NCBIfam" id="NF033542">
    <property type="entry name" value="transpos_IS110"/>
    <property type="match status" value="1"/>
</dbReference>
<dbReference type="InterPro" id="IPR047650">
    <property type="entry name" value="Transpos_IS110"/>
</dbReference>
<dbReference type="Proteomes" id="UP001300012">
    <property type="component" value="Unassembled WGS sequence"/>
</dbReference>
<keyword evidence="6" id="KW-1185">Reference proteome</keyword>
<evidence type="ECO:0000256" key="2">
    <source>
        <dbReference type="SAM" id="MobiDB-lite"/>
    </source>
</evidence>
<dbReference type="RefSeq" id="WP_258212160.1">
    <property type="nucleotide sequence ID" value="NZ_JANQBD010000003.1"/>
</dbReference>
<feature type="coiled-coil region" evidence="1">
    <location>
        <begin position="253"/>
        <end position="283"/>
    </location>
</feature>
<accession>A0ABT1YDP1</accession>
<evidence type="ECO:0000259" key="3">
    <source>
        <dbReference type="Pfam" id="PF01548"/>
    </source>
</evidence>
<dbReference type="Pfam" id="PF02371">
    <property type="entry name" value="Transposase_20"/>
    <property type="match status" value="1"/>
</dbReference>
<sequence>MKFKQSEVQNQRIERISTSHLVVGIDMAKETHVAQATNFRGIVLSNRHLSFSNTIEGFEKLQRWIEGLQQKHRLNSFIIGMEPTGHYWWNLANWLTNKGTNVVLVNPATTKRNKENRDNSPSKSDPKDALVIADIVSRGYYYEHTRQTQEFQRLRTLMSDREFWVAYSVRLQNRIIRWLDIRFPEYTSVFKDWTCKRSMATLNELPLPQDLASRSITEMITTWRKHMHRAGGSTGTQKAAELISQAKRSVGDVTALSEAKQDLERLIEEYERIVEMLGGMQKQILEILSEIPMASQLRSIKGLGPIFVAAILAGAGDLRQYAHGRQLLRKAGLNLAESTSGKRKGQIVISKRGDSTLRKYLFLATIQLIGVNPVFRELHEYNVKVKHMKKQRSVFKLLGKVARILISIVQKGEAFTPEKASHIIAQAA</sequence>
<feature type="domain" description="Transposase IS116/IS110/IS902 C-terminal" evidence="4">
    <location>
        <begin position="295"/>
        <end position="379"/>
    </location>
</feature>
<evidence type="ECO:0000313" key="5">
    <source>
        <dbReference type="EMBL" id="MCR8630539.1"/>
    </source>
</evidence>
<dbReference type="InterPro" id="IPR002525">
    <property type="entry name" value="Transp_IS110-like_N"/>
</dbReference>
<feature type="region of interest" description="Disordered" evidence="2">
    <location>
        <begin position="107"/>
        <end position="126"/>
    </location>
</feature>
<protein>
    <submittedName>
        <fullName evidence="5">IS110 family transposase</fullName>
    </submittedName>
</protein>
<dbReference type="PANTHER" id="PTHR33055:SF13">
    <property type="entry name" value="TRANSPOSASE"/>
    <property type="match status" value="1"/>
</dbReference>
<organism evidence="5 6">
    <name type="scientific">Paenibacillus radicis</name>
    <name type="common">ex Xue et al. 2023</name>
    <dbReference type="NCBI Taxonomy" id="2972489"/>
    <lineage>
        <taxon>Bacteria</taxon>
        <taxon>Bacillati</taxon>
        <taxon>Bacillota</taxon>
        <taxon>Bacilli</taxon>
        <taxon>Bacillales</taxon>
        <taxon>Paenibacillaceae</taxon>
        <taxon>Paenibacillus</taxon>
    </lineage>
</organism>
<gene>
    <name evidence="5" type="ORF">NV381_04900</name>
</gene>
<feature type="domain" description="Transposase IS110-like N-terminal" evidence="3">
    <location>
        <begin position="23"/>
        <end position="184"/>
    </location>
</feature>
<name>A0ABT1YDP1_9BACL</name>
<comment type="caution">
    <text evidence="5">The sequence shown here is derived from an EMBL/GenBank/DDBJ whole genome shotgun (WGS) entry which is preliminary data.</text>
</comment>
<feature type="compositionally biased region" description="Basic and acidic residues" evidence="2">
    <location>
        <begin position="112"/>
        <end position="126"/>
    </location>
</feature>
<proteinExistence type="predicted"/>